<protein>
    <submittedName>
        <fullName evidence="1">Uncharacterized protein</fullName>
    </submittedName>
</protein>
<keyword evidence="2" id="KW-1185">Reference proteome</keyword>
<feature type="non-terminal residue" evidence="1">
    <location>
        <position position="162"/>
    </location>
</feature>
<feature type="non-terminal residue" evidence="1">
    <location>
        <position position="1"/>
    </location>
</feature>
<gene>
    <name evidence="1" type="ORF">RM863_39385</name>
</gene>
<accession>A0ABU2UY19</accession>
<dbReference type="EMBL" id="JAVRFF010000207">
    <property type="protein sequence ID" value="MDT0478188.1"/>
    <property type="molecule type" value="Genomic_DNA"/>
</dbReference>
<evidence type="ECO:0000313" key="1">
    <source>
        <dbReference type="EMBL" id="MDT0478188.1"/>
    </source>
</evidence>
<organism evidence="1 2">
    <name type="scientific">Streptomyces hintoniae</name>
    <dbReference type="NCBI Taxonomy" id="3075521"/>
    <lineage>
        <taxon>Bacteria</taxon>
        <taxon>Bacillati</taxon>
        <taxon>Actinomycetota</taxon>
        <taxon>Actinomycetes</taxon>
        <taxon>Kitasatosporales</taxon>
        <taxon>Streptomycetaceae</taxon>
        <taxon>Streptomyces</taxon>
    </lineage>
</organism>
<comment type="caution">
    <text evidence="1">The sequence shown here is derived from an EMBL/GenBank/DDBJ whole genome shotgun (WGS) entry which is preliminary data.</text>
</comment>
<dbReference type="Proteomes" id="UP001180489">
    <property type="component" value="Unassembled WGS sequence"/>
</dbReference>
<evidence type="ECO:0000313" key="2">
    <source>
        <dbReference type="Proteomes" id="UP001180489"/>
    </source>
</evidence>
<name>A0ABU2UY19_9ACTN</name>
<sequence>ILVAERDTDVYQRARRTTRLTLAAEMQWQLLPARACTAAEFAIGAQLEPAYSIHGDNFDWAADADELCSWGLKSLVKGHPNDFGSTRYDSLKDARRARQEIQDREDGKEAAQLYGRIDTLDGKERDHLLHLVERGMNSPAFSAELLTHLDYRGSADQEALLR</sequence>
<reference evidence="1" key="1">
    <citation type="submission" date="2024-05" db="EMBL/GenBank/DDBJ databases">
        <title>30 novel species of actinomycetes from the DSMZ collection.</title>
        <authorList>
            <person name="Nouioui I."/>
        </authorList>
    </citation>
    <scope>NUCLEOTIDE SEQUENCE</scope>
    <source>
        <strain evidence="1">DSM 41014</strain>
    </source>
</reference>
<proteinExistence type="predicted"/>